<evidence type="ECO:0000313" key="1">
    <source>
        <dbReference type="EMBL" id="EFN76006.1"/>
    </source>
</evidence>
<keyword evidence="2" id="KW-1185">Reference proteome</keyword>
<gene>
    <name evidence="1" type="ORF">EAI_13503</name>
</gene>
<dbReference type="AlphaFoldDB" id="E2C7S2"/>
<evidence type="ECO:0000313" key="2">
    <source>
        <dbReference type="Proteomes" id="UP000008237"/>
    </source>
</evidence>
<feature type="non-terminal residue" evidence="1">
    <location>
        <position position="1"/>
    </location>
</feature>
<accession>E2C7S2</accession>
<organism evidence="2">
    <name type="scientific">Harpegnathos saltator</name>
    <name type="common">Jerdon's jumping ant</name>
    <dbReference type="NCBI Taxonomy" id="610380"/>
    <lineage>
        <taxon>Eukaryota</taxon>
        <taxon>Metazoa</taxon>
        <taxon>Ecdysozoa</taxon>
        <taxon>Arthropoda</taxon>
        <taxon>Hexapoda</taxon>
        <taxon>Insecta</taxon>
        <taxon>Pterygota</taxon>
        <taxon>Neoptera</taxon>
        <taxon>Endopterygota</taxon>
        <taxon>Hymenoptera</taxon>
        <taxon>Apocrita</taxon>
        <taxon>Aculeata</taxon>
        <taxon>Formicoidea</taxon>
        <taxon>Formicidae</taxon>
        <taxon>Ponerinae</taxon>
        <taxon>Ponerini</taxon>
        <taxon>Harpegnathos</taxon>
    </lineage>
</organism>
<dbReference type="InParanoid" id="E2C7S2"/>
<dbReference type="GO" id="GO:0003676">
    <property type="term" value="F:nucleic acid binding"/>
    <property type="evidence" value="ECO:0007669"/>
    <property type="project" value="InterPro"/>
</dbReference>
<dbReference type="EMBL" id="GL453405">
    <property type="protein sequence ID" value="EFN76006.1"/>
    <property type="molecule type" value="Genomic_DNA"/>
</dbReference>
<dbReference type="Gene3D" id="3.30.420.10">
    <property type="entry name" value="Ribonuclease H-like superfamily/Ribonuclease H"/>
    <property type="match status" value="1"/>
</dbReference>
<protein>
    <submittedName>
        <fullName evidence="1">Uncharacterized protein</fullName>
    </submittedName>
</protein>
<reference evidence="1 2" key="1">
    <citation type="journal article" date="2010" name="Science">
        <title>Genomic comparison of the ants Camponotus floridanus and Harpegnathos saltator.</title>
        <authorList>
            <person name="Bonasio R."/>
            <person name="Zhang G."/>
            <person name="Ye C."/>
            <person name="Mutti N.S."/>
            <person name="Fang X."/>
            <person name="Qin N."/>
            <person name="Donahue G."/>
            <person name="Yang P."/>
            <person name="Li Q."/>
            <person name="Li C."/>
            <person name="Zhang P."/>
            <person name="Huang Z."/>
            <person name="Berger S.L."/>
            <person name="Reinberg D."/>
            <person name="Wang J."/>
            <person name="Liebig J."/>
        </authorList>
    </citation>
    <scope>NUCLEOTIDE SEQUENCE [LARGE SCALE GENOMIC DNA]</scope>
    <source>
        <strain evidence="1 2">R22 G/1</strain>
    </source>
</reference>
<feature type="non-terminal residue" evidence="1">
    <location>
        <position position="44"/>
    </location>
</feature>
<sequence>VMVWGSFFYNKVGPLVEITGTVNAIMYRDILTQHMLPYTTRNIP</sequence>
<proteinExistence type="predicted"/>
<name>E2C7S2_HARSA</name>
<dbReference type="Proteomes" id="UP000008237">
    <property type="component" value="Unassembled WGS sequence"/>
</dbReference>
<dbReference type="InterPro" id="IPR036397">
    <property type="entry name" value="RNaseH_sf"/>
</dbReference>